<dbReference type="Pfam" id="PF12833">
    <property type="entry name" value="HTH_18"/>
    <property type="match status" value="1"/>
</dbReference>
<evidence type="ECO:0000259" key="3">
    <source>
        <dbReference type="PROSITE" id="PS01124"/>
    </source>
</evidence>
<evidence type="ECO:0000256" key="2">
    <source>
        <dbReference type="ARBA" id="ARBA00023163"/>
    </source>
</evidence>
<keyword evidence="2" id="KW-0804">Transcription</keyword>
<dbReference type="InterPro" id="IPR009057">
    <property type="entry name" value="Homeodomain-like_sf"/>
</dbReference>
<comment type="caution">
    <text evidence="4">The sequence shown here is derived from an EMBL/GenBank/DDBJ whole genome shotgun (WGS) entry which is preliminary data.</text>
</comment>
<dbReference type="InterPro" id="IPR002818">
    <property type="entry name" value="DJ-1/PfpI"/>
</dbReference>
<dbReference type="InterPro" id="IPR018060">
    <property type="entry name" value="HTH_AraC"/>
</dbReference>
<dbReference type="SUPFAM" id="SSF46689">
    <property type="entry name" value="Homeodomain-like"/>
    <property type="match status" value="2"/>
</dbReference>
<evidence type="ECO:0000256" key="1">
    <source>
        <dbReference type="ARBA" id="ARBA00023015"/>
    </source>
</evidence>
<dbReference type="AlphaFoldDB" id="A0A6N6VJF3"/>
<feature type="domain" description="HTH araC/xylS-type" evidence="3">
    <location>
        <begin position="215"/>
        <end position="313"/>
    </location>
</feature>
<dbReference type="CDD" id="cd03137">
    <property type="entry name" value="GATase1_AraC_1"/>
    <property type="match status" value="1"/>
</dbReference>
<dbReference type="Pfam" id="PF01965">
    <property type="entry name" value="DJ-1_PfpI"/>
    <property type="match status" value="1"/>
</dbReference>
<keyword evidence="1" id="KW-0805">Transcription regulation</keyword>
<evidence type="ECO:0000313" key="5">
    <source>
        <dbReference type="Proteomes" id="UP000468901"/>
    </source>
</evidence>
<protein>
    <submittedName>
        <fullName evidence="4">Helix-turn-helix domain-containing protein</fullName>
    </submittedName>
</protein>
<dbReference type="Gene3D" id="3.40.50.880">
    <property type="match status" value="1"/>
</dbReference>
<accession>A0A6N6VJF3</accession>
<dbReference type="RefSeq" id="WP_152215189.1">
    <property type="nucleotide sequence ID" value="NZ_WESC01000004.1"/>
</dbReference>
<reference evidence="4 5" key="1">
    <citation type="submission" date="2019-09" db="EMBL/GenBank/DDBJ databases">
        <title>Parvibaculum sedimenti sp. nov., isolated from sediment.</title>
        <authorList>
            <person name="Wang Y."/>
        </authorList>
    </citation>
    <scope>NUCLEOTIDE SEQUENCE [LARGE SCALE GENOMIC DNA]</scope>
    <source>
        <strain evidence="4 5">HXT-9</strain>
    </source>
</reference>
<organism evidence="4 5">
    <name type="scientific">Parvibaculum sedimenti</name>
    <dbReference type="NCBI Taxonomy" id="2608632"/>
    <lineage>
        <taxon>Bacteria</taxon>
        <taxon>Pseudomonadati</taxon>
        <taxon>Pseudomonadota</taxon>
        <taxon>Alphaproteobacteria</taxon>
        <taxon>Hyphomicrobiales</taxon>
        <taxon>Parvibaculaceae</taxon>
        <taxon>Parvibaculum</taxon>
    </lineage>
</organism>
<dbReference type="InterPro" id="IPR029062">
    <property type="entry name" value="Class_I_gatase-like"/>
</dbReference>
<dbReference type="Gene3D" id="1.10.10.60">
    <property type="entry name" value="Homeodomain-like"/>
    <property type="match status" value="1"/>
</dbReference>
<keyword evidence="5" id="KW-1185">Reference proteome</keyword>
<gene>
    <name evidence="4" type="ORF">F2P47_05585</name>
</gene>
<dbReference type="SUPFAM" id="SSF52317">
    <property type="entry name" value="Class I glutamine amidotransferase-like"/>
    <property type="match status" value="1"/>
</dbReference>
<evidence type="ECO:0000313" key="4">
    <source>
        <dbReference type="EMBL" id="KAB7741217.1"/>
    </source>
</evidence>
<dbReference type="GO" id="GO:0003700">
    <property type="term" value="F:DNA-binding transcription factor activity"/>
    <property type="evidence" value="ECO:0007669"/>
    <property type="project" value="InterPro"/>
</dbReference>
<sequence length="334" mass="36769">MLGFEDAQILDVTGPFQILEAARTKAGEPAYELELVAPEKGAFRTSCGLTLTASRGIDEMTDEELGHVHSFMVVGGQGTRRLVQDARVISFIQRASAKARRTVSICTGALLLAGAGLLDGKRVATHWAFAGTLRRDFPRIEVDDDAIYLRQGKVWTSAGVTAGMDLALALVEEDLDRETALAIARHLVMFLMRPGGQSQFSAQLAAQAVEDERIARICAHIVETPRGDLSVPSLAARANMSERTFARRFTEATGLTPAHFVERARLDEARRQLTEGALPIEMVAHQAGFGQAERMRRAFLRHLGVTPNRYRERFRTAKRPIANSIAPEDRRHVS</sequence>
<proteinExistence type="predicted"/>
<dbReference type="EMBL" id="WESC01000004">
    <property type="protein sequence ID" value="KAB7741217.1"/>
    <property type="molecule type" value="Genomic_DNA"/>
</dbReference>
<dbReference type="SMART" id="SM00342">
    <property type="entry name" value="HTH_ARAC"/>
    <property type="match status" value="1"/>
</dbReference>
<dbReference type="GO" id="GO:0043565">
    <property type="term" value="F:sequence-specific DNA binding"/>
    <property type="evidence" value="ECO:0007669"/>
    <property type="project" value="InterPro"/>
</dbReference>
<dbReference type="PANTHER" id="PTHR43130:SF3">
    <property type="entry name" value="HTH-TYPE TRANSCRIPTIONAL REGULATOR RV1931C"/>
    <property type="match status" value="1"/>
</dbReference>
<name>A0A6N6VJF3_9HYPH</name>
<dbReference type="PROSITE" id="PS01124">
    <property type="entry name" value="HTH_ARAC_FAMILY_2"/>
    <property type="match status" value="1"/>
</dbReference>
<dbReference type="PANTHER" id="PTHR43130">
    <property type="entry name" value="ARAC-FAMILY TRANSCRIPTIONAL REGULATOR"/>
    <property type="match status" value="1"/>
</dbReference>
<dbReference type="Proteomes" id="UP000468901">
    <property type="component" value="Unassembled WGS sequence"/>
</dbReference>
<dbReference type="InterPro" id="IPR052158">
    <property type="entry name" value="INH-QAR"/>
</dbReference>